<dbReference type="EMBL" id="GGEC01009222">
    <property type="protein sequence ID" value="MBW89705.1"/>
    <property type="molecule type" value="Transcribed_RNA"/>
</dbReference>
<proteinExistence type="predicted"/>
<accession>A0A2P2J893</accession>
<feature type="transmembrane region" description="Helical" evidence="1">
    <location>
        <begin position="50"/>
        <end position="75"/>
    </location>
</feature>
<keyword evidence="1" id="KW-0472">Membrane</keyword>
<protein>
    <submittedName>
        <fullName evidence="2">Uncharacterized protein</fullName>
    </submittedName>
</protein>
<evidence type="ECO:0000256" key="1">
    <source>
        <dbReference type="SAM" id="Phobius"/>
    </source>
</evidence>
<keyword evidence="1" id="KW-0812">Transmembrane</keyword>
<sequence>MGSIRSFNSRSVSDLDMYNFYLLMYLFSFRNLLLFHRFSIVGTCFKLNKLIPSVFSCLFLSIFIFFFFCVFALFVRVMSLHRIN</sequence>
<feature type="transmembrane region" description="Helical" evidence="1">
    <location>
        <begin position="20"/>
        <end position="38"/>
    </location>
</feature>
<dbReference type="AlphaFoldDB" id="A0A2P2J893"/>
<evidence type="ECO:0000313" key="2">
    <source>
        <dbReference type="EMBL" id="MBW89705.1"/>
    </source>
</evidence>
<organism evidence="2">
    <name type="scientific">Rhizophora mucronata</name>
    <name type="common">Asiatic mangrove</name>
    <dbReference type="NCBI Taxonomy" id="61149"/>
    <lineage>
        <taxon>Eukaryota</taxon>
        <taxon>Viridiplantae</taxon>
        <taxon>Streptophyta</taxon>
        <taxon>Embryophyta</taxon>
        <taxon>Tracheophyta</taxon>
        <taxon>Spermatophyta</taxon>
        <taxon>Magnoliopsida</taxon>
        <taxon>eudicotyledons</taxon>
        <taxon>Gunneridae</taxon>
        <taxon>Pentapetalae</taxon>
        <taxon>rosids</taxon>
        <taxon>fabids</taxon>
        <taxon>Malpighiales</taxon>
        <taxon>Rhizophoraceae</taxon>
        <taxon>Rhizophora</taxon>
    </lineage>
</organism>
<name>A0A2P2J893_RHIMU</name>
<reference evidence="2" key="1">
    <citation type="submission" date="2018-02" db="EMBL/GenBank/DDBJ databases">
        <title>Rhizophora mucronata_Transcriptome.</title>
        <authorList>
            <person name="Meera S.P."/>
            <person name="Sreeshan A."/>
            <person name="Augustine A."/>
        </authorList>
    </citation>
    <scope>NUCLEOTIDE SEQUENCE</scope>
    <source>
        <tissue evidence="2">Leaf</tissue>
    </source>
</reference>
<keyword evidence="1" id="KW-1133">Transmembrane helix</keyword>